<feature type="transmembrane region" description="Helical" evidence="1">
    <location>
        <begin position="12"/>
        <end position="31"/>
    </location>
</feature>
<comment type="caution">
    <text evidence="2">The sequence shown here is derived from an EMBL/GenBank/DDBJ whole genome shotgun (WGS) entry which is preliminary data.</text>
</comment>
<feature type="transmembrane region" description="Helical" evidence="1">
    <location>
        <begin position="51"/>
        <end position="71"/>
    </location>
</feature>
<name>A0A1R1AV69_PAELA</name>
<keyword evidence="1" id="KW-0472">Membrane</keyword>
<feature type="transmembrane region" description="Helical" evidence="1">
    <location>
        <begin position="83"/>
        <end position="100"/>
    </location>
</feature>
<organism evidence="2 3">
    <name type="scientific">Paenibacillus lautus</name>
    <name type="common">Bacillus lautus</name>
    <dbReference type="NCBI Taxonomy" id="1401"/>
    <lineage>
        <taxon>Bacteria</taxon>
        <taxon>Bacillati</taxon>
        <taxon>Bacillota</taxon>
        <taxon>Bacilli</taxon>
        <taxon>Bacillales</taxon>
        <taxon>Paenibacillaceae</taxon>
        <taxon>Paenibacillus</taxon>
    </lineage>
</organism>
<dbReference type="OrthoDB" id="2663767at2"/>
<dbReference type="Proteomes" id="UP000187074">
    <property type="component" value="Unassembled WGS sequence"/>
</dbReference>
<evidence type="ECO:0000313" key="3">
    <source>
        <dbReference type="Proteomes" id="UP000187074"/>
    </source>
</evidence>
<keyword evidence="1" id="KW-1133">Transmembrane helix</keyword>
<keyword evidence="1" id="KW-0812">Transmembrane</keyword>
<dbReference type="RefSeq" id="WP_076324918.1">
    <property type="nucleotide sequence ID" value="NZ_MRTF01000009.1"/>
</dbReference>
<proteinExistence type="predicted"/>
<dbReference type="AlphaFoldDB" id="A0A1R1AV69"/>
<reference evidence="2 3" key="1">
    <citation type="submission" date="2016-11" db="EMBL/GenBank/DDBJ databases">
        <title>Paenibacillus species isolates.</title>
        <authorList>
            <person name="Beno S.M."/>
        </authorList>
    </citation>
    <scope>NUCLEOTIDE SEQUENCE [LARGE SCALE GENOMIC DNA]</scope>
    <source>
        <strain evidence="2 3">FSL F4-0100</strain>
    </source>
</reference>
<protein>
    <submittedName>
        <fullName evidence="2">Uncharacterized protein</fullName>
    </submittedName>
</protein>
<accession>A0A1R1AV69</accession>
<dbReference type="EMBL" id="MRTF01000009">
    <property type="protein sequence ID" value="OME89473.1"/>
    <property type="molecule type" value="Genomic_DNA"/>
</dbReference>
<evidence type="ECO:0000313" key="2">
    <source>
        <dbReference type="EMBL" id="OME89473.1"/>
    </source>
</evidence>
<sequence>MMHSEYRSERSSFRFSYLLTLVTLVLLPVVYKPISQFFEAFGIHTQSGGIAGSFLVFFLSLGLILTLYRLIFRVFPIITRPGLKVYVLFGLLFLLIIGTYEYRSTYRTVEAAVFNGKHAFLEASFRVDHAEIIQSELSPNKAYAFLDTPGTGLHLSTYTKGWFGWNTSFATILYPPAEDSSSHSVFSETSKYSSLVIGVYRSQEPFQVQVNGQPVHTIPYQQLKPDVSEDLYIWYYECQPGMLENMDKGHITVRDVNGIMMDRLDL</sequence>
<gene>
    <name evidence="2" type="ORF">BK123_24105</name>
</gene>
<evidence type="ECO:0000256" key="1">
    <source>
        <dbReference type="SAM" id="Phobius"/>
    </source>
</evidence>